<proteinExistence type="inferred from homology"/>
<comment type="similarity">
    <text evidence="2">Belongs to the UPF0173 family.</text>
</comment>
<dbReference type="Gene3D" id="3.60.15.10">
    <property type="entry name" value="Ribonuclease Z/Hydroxyacylglutathione hydrolase-like"/>
    <property type="match status" value="1"/>
</dbReference>
<organism evidence="4 5">
    <name type="scientific">Antarcticimicrobium luteum</name>
    <dbReference type="NCBI Taxonomy" id="2547397"/>
    <lineage>
        <taxon>Bacteria</taxon>
        <taxon>Pseudomonadati</taxon>
        <taxon>Pseudomonadota</taxon>
        <taxon>Alphaproteobacteria</taxon>
        <taxon>Rhodobacterales</taxon>
        <taxon>Paracoccaceae</taxon>
        <taxon>Antarcticimicrobium</taxon>
    </lineage>
</organism>
<comment type="caution">
    <text evidence="4">The sequence shown here is derived from an EMBL/GenBank/DDBJ whole genome shotgun (WGS) entry which is preliminary data.</text>
</comment>
<dbReference type="SUPFAM" id="SSF56281">
    <property type="entry name" value="Metallo-hydrolase/oxidoreductase"/>
    <property type="match status" value="1"/>
</dbReference>
<dbReference type="Pfam" id="PF12706">
    <property type="entry name" value="Lactamase_B_2"/>
    <property type="match status" value="1"/>
</dbReference>
<evidence type="ECO:0000256" key="2">
    <source>
        <dbReference type="HAMAP-Rule" id="MF_00457"/>
    </source>
</evidence>
<dbReference type="Proteomes" id="UP000295301">
    <property type="component" value="Unassembled WGS sequence"/>
</dbReference>
<keyword evidence="1 2" id="KW-0378">Hydrolase</keyword>
<dbReference type="PANTHER" id="PTHR43546:SF3">
    <property type="entry name" value="UPF0173 METAL-DEPENDENT HYDROLASE MJ1163"/>
    <property type="match status" value="1"/>
</dbReference>
<dbReference type="InterPro" id="IPR050114">
    <property type="entry name" value="UPF0173_UPF0282_UlaG_hydrolase"/>
</dbReference>
<dbReference type="InterPro" id="IPR036866">
    <property type="entry name" value="RibonucZ/Hydroxyglut_hydro"/>
</dbReference>
<evidence type="ECO:0000313" key="4">
    <source>
        <dbReference type="EMBL" id="TDK41095.1"/>
    </source>
</evidence>
<dbReference type="InterPro" id="IPR001279">
    <property type="entry name" value="Metallo-B-lactamas"/>
</dbReference>
<feature type="domain" description="Metallo-beta-lactamase" evidence="3">
    <location>
        <begin position="7"/>
        <end position="197"/>
    </location>
</feature>
<evidence type="ECO:0000313" key="5">
    <source>
        <dbReference type="Proteomes" id="UP000295301"/>
    </source>
</evidence>
<dbReference type="SMART" id="SM00849">
    <property type="entry name" value="Lactamase_B"/>
    <property type="match status" value="1"/>
</dbReference>
<dbReference type="RefSeq" id="WP_133361664.1">
    <property type="nucleotide sequence ID" value="NZ_SMUV01000074.1"/>
</dbReference>
<keyword evidence="5" id="KW-1185">Reference proteome</keyword>
<evidence type="ECO:0000256" key="1">
    <source>
        <dbReference type="ARBA" id="ARBA00022801"/>
    </source>
</evidence>
<dbReference type="AlphaFoldDB" id="A0A4R5UQA1"/>
<dbReference type="PANTHER" id="PTHR43546">
    <property type="entry name" value="UPF0173 METAL-DEPENDENT HYDROLASE MJ1163-RELATED"/>
    <property type="match status" value="1"/>
</dbReference>
<protein>
    <recommendedName>
        <fullName evidence="2">UPF0173 metal-dependent hydrolase E1832_20580</fullName>
    </recommendedName>
</protein>
<dbReference type="InterPro" id="IPR022877">
    <property type="entry name" value="UPF0173"/>
</dbReference>
<dbReference type="NCBIfam" id="NF001911">
    <property type="entry name" value="PRK00685.1"/>
    <property type="match status" value="1"/>
</dbReference>
<name>A0A4R5UQA1_9RHOB</name>
<dbReference type="OrthoDB" id="9789133at2"/>
<dbReference type="GO" id="GO:0016787">
    <property type="term" value="F:hydrolase activity"/>
    <property type="evidence" value="ECO:0007669"/>
    <property type="project" value="UniProtKB-UniRule"/>
</dbReference>
<sequence>MKLIWLGHGSFRIETGAHVLLLDPWLTGNPVLPEDRHDAAVAGATHILLTHAHFDHSADAVALSKRLGAPVYGQYDLMTFWAEHEGIETVGFNKGGTMDLGGGVKVSMVNAEHSSTFATPEGPRTGGSEAGFMIQAEGKTLYCSGDTDIMADMEWMGDYYKPDIGILSSGGYFTMDMAKVAYAAKRYFNFKTLIPAHYRTFPILEQSAATLVAALPGVDVIEPQVMQAIEV</sequence>
<dbReference type="EMBL" id="SMUV01000074">
    <property type="protein sequence ID" value="TDK41095.1"/>
    <property type="molecule type" value="Genomic_DNA"/>
</dbReference>
<evidence type="ECO:0000259" key="3">
    <source>
        <dbReference type="SMART" id="SM00849"/>
    </source>
</evidence>
<accession>A0A4R5UQA1</accession>
<gene>
    <name evidence="4" type="ORF">E1832_20580</name>
</gene>
<reference evidence="4 5" key="1">
    <citation type="submission" date="2019-03" db="EMBL/GenBank/DDBJ databases">
        <title>Ruegeria lutea sp. nov., a novel strain, isolated from marine sediment, the Masan Bay, South Korea.</title>
        <authorList>
            <person name="Kim J."/>
            <person name="Kim D.-Y."/>
            <person name="Lee S.-S."/>
        </authorList>
    </citation>
    <scope>NUCLEOTIDE SEQUENCE [LARGE SCALE GENOMIC DNA]</scope>
    <source>
        <strain evidence="4 5">318-1</strain>
    </source>
</reference>
<dbReference type="HAMAP" id="MF_00457">
    <property type="entry name" value="UPF0173"/>
    <property type="match status" value="1"/>
</dbReference>